<dbReference type="InterPro" id="IPR012677">
    <property type="entry name" value="Nucleotide-bd_a/b_plait_sf"/>
</dbReference>
<dbReference type="PANTHER" id="PTHR10352">
    <property type="entry name" value="EUKARYOTIC TRANSLATION INITIATION FACTOR 3 SUBUNIT G"/>
    <property type="match status" value="1"/>
</dbReference>
<dbReference type="GO" id="GO:0003723">
    <property type="term" value="F:RNA binding"/>
    <property type="evidence" value="ECO:0007669"/>
    <property type="project" value="UniProtKB-UniRule"/>
</dbReference>
<dbReference type="KEGG" id="vde:111251532"/>
<evidence type="ECO:0000259" key="4">
    <source>
        <dbReference type="PROSITE" id="PS50102"/>
    </source>
</evidence>
<reference evidence="5" key="1">
    <citation type="submission" date="2021-01" db="UniProtKB">
        <authorList>
            <consortium name="EnsemblMetazoa"/>
        </authorList>
    </citation>
    <scope>IDENTIFICATION</scope>
</reference>
<dbReference type="Proteomes" id="UP000594260">
    <property type="component" value="Unplaced"/>
</dbReference>
<accession>A0A7M7KBV8</accession>
<evidence type="ECO:0000313" key="5">
    <source>
        <dbReference type="EnsemblMetazoa" id="XP_022663912"/>
    </source>
</evidence>
<dbReference type="InterPro" id="IPR000504">
    <property type="entry name" value="RRM_dom"/>
</dbReference>
<dbReference type="InterPro" id="IPR003954">
    <property type="entry name" value="RRM_euk-type"/>
</dbReference>
<dbReference type="Pfam" id="PF00076">
    <property type="entry name" value="RRM_1"/>
    <property type="match status" value="2"/>
</dbReference>
<name>A0A7M7KBV8_VARDE</name>
<keyword evidence="6" id="KW-1185">Reference proteome</keyword>
<dbReference type="OrthoDB" id="439808at2759"/>
<dbReference type="RefSeq" id="XP_022663912.1">
    <property type="nucleotide sequence ID" value="XM_022808177.1"/>
</dbReference>
<protein>
    <recommendedName>
        <fullName evidence="4">RRM domain-containing protein</fullName>
    </recommendedName>
</protein>
<dbReference type="SUPFAM" id="SSF54928">
    <property type="entry name" value="RNA-binding domain, RBD"/>
    <property type="match status" value="2"/>
</dbReference>
<sequence>MILSSSGEMFVNGAAAVMNPLGLHLGLPGAASTPHLSQAAALTAALRSSQPNGISALAIAPAPTEIVPLLQVSTRPPSKPLEEMKGNWNNSPAGSTKQDTNKHFHIFVGDLSSDVETQQLREAFTPFGEISDCRVVRDPQTQKSKGYGFVSFLRKQDAETAINSMNGQWLGGRVIRTNWATRRPTSNANGGQEGSQGSNTPKYTPLTFDEVYNQASPTNCTVYCGGLGQGLSEELIQKTFSSYGIIQEIRVFKDKGYAFVRFATKESATHAIVAVHNTEVNGQIVKCSWGKESSDPNNQQVQQHFAFLFSDNRGRPNPVSSVPADELLVPAELRPARTIRSRHDSHCRAIPVWAVLRQWIRDGLTSGLACRPRWAKCPAWPATGQPLAGHHLPDAAVSDASINNSSILQEKTEPQSVTPNGLG</sequence>
<dbReference type="FunFam" id="3.30.70.330:FF:000317">
    <property type="entry name" value="Rox8, isoform B"/>
    <property type="match status" value="1"/>
</dbReference>
<feature type="domain" description="RRM" evidence="4">
    <location>
        <begin position="220"/>
        <end position="292"/>
    </location>
</feature>
<dbReference type="SMART" id="SM00361">
    <property type="entry name" value="RRM_1"/>
    <property type="match status" value="2"/>
</dbReference>
<evidence type="ECO:0000256" key="2">
    <source>
        <dbReference type="PROSITE-ProRule" id="PRU00176"/>
    </source>
</evidence>
<dbReference type="Gene3D" id="3.30.70.330">
    <property type="match status" value="2"/>
</dbReference>
<proteinExistence type="predicted"/>
<dbReference type="EnsemblMetazoa" id="XM_022808177">
    <property type="protein sequence ID" value="XP_022663912"/>
    <property type="gene ID" value="LOC111251532"/>
</dbReference>
<dbReference type="FunFam" id="3.30.70.330:FF:000419">
    <property type="entry name" value="CLUMA_CG006354, isoform A"/>
    <property type="match status" value="1"/>
</dbReference>
<dbReference type="GeneID" id="111251532"/>
<evidence type="ECO:0000256" key="3">
    <source>
        <dbReference type="SAM" id="MobiDB-lite"/>
    </source>
</evidence>
<dbReference type="InterPro" id="IPR035979">
    <property type="entry name" value="RBD_domain_sf"/>
</dbReference>
<dbReference type="CDD" id="cd12354">
    <property type="entry name" value="RRM3_TIA1_like"/>
    <property type="match status" value="1"/>
</dbReference>
<dbReference type="AlphaFoldDB" id="A0A7M7KBV8"/>
<dbReference type="CDD" id="cd12353">
    <property type="entry name" value="RRM2_TIA1_like"/>
    <property type="match status" value="1"/>
</dbReference>
<organism evidence="5 6">
    <name type="scientific">Varroa destructor</name>
    <name type="common">Honeybee mite</name>
    <dbReference type="NCBI Taxonomy" id="109461"/>
    <lineage>
        <taxon>Eukaryota</taxon>
        <taxon>Metazoa</taxon>
        <taxon>Ecdysozoa</taxon>
        <taxon>Arthropoda</taxon>
        <taxon>Chelicerata</taxon>
        <taxon>Arachnida</taxon>
        <taxon>Acari</taxon>
        <taxon>Parasitiformes</taxon>
        <taxon>Mesostigmata</taxon>
        <taxon>Gamasina</taxon>
        <taxon>Dermanyssoidea</taxon>
        <taxon>Varroidae</taxon>
        <taxon>Varroa</taxon>
    </lineage>
</organism>
<dbReference type="OMA" id="ELQPNAC"/>
<evidence type="ECO:0000313" key="6">
    <source>
        <dbReference type="Proteomes" id="UP000594260"/>
    </source>
</evidence>
<dbReference type="PROSITE" id="PS50102">
    <property type="entry name" value="RRM"/>
    <property type="match status" value="2"/>
</dbReference>
<feature type="domain" description="RRM" evidence="4">
    <location>
        <begin position="104"/>
        <end position="182"/>
    </location>
</feature>
<feature type="compositionally biased region" description="Polar residues" evidence="3">
    <location>
        <begin position="182"/>
        <end position="202"/>
    </location>
</feature>
<keyword evidence="1 2" id="KW-0694">RNA-binding</keyword>
<evidence type="ECO:0000256" key="1">
    <source>
        <dbReference type="ARBA" id="ARBA00022884"/>
    </source>
</evidence>
<dbReference type="InParanoid" id="A0A7M7KBV8"/>
<dbReference type="SMART" id="SM00360">
    <property type="entry name" value="RRM"/>
    <property type="match status" value="2"/>
</dbReference>
<feature type="region of interest" description="Disordered" evidence="3">
    <location>
        <begin position="182"/>
        <end position="203"/>
    </location>
</feature>